<dbReference type="Pfam" id="PF07006">
    <property type="entry name" value="DUF1310"/>
    <property type="match status" value="1"/>
</dbReference>
<keyword evidence="1" id="KW-0472">Membrane</keyword>
<feature type="transmembrane region" description="Helical" evidence="1">
    <location>
        <begin position="6"/>
        <end position="24"/>
    </location>
</feature>
<evidence type="ECO:0000313" key="4">
    <source>
        <dbReference type="Proteomes" id="UP000435060"/>
    </source>
</evidence>
<accession>A0A6I4RGE5</accession>
<evidence type="ECO:0000313" key="3">
    <source>
        <dbReference type="EMBL" id="MWV55937.1"/>
    </source>
</evidence>
<dbReference type="Proteomes" id="UP000435423">
    <property type="component" value="Unassembled WGS sequence"/>
</dbReference>
<sequence>MKTWLKWILGIVASLSVIIGVVVLEQVNRQEQLKQEMMEFVQSKEVERVIEKMLKREDPQALTDGGTIKNYSIIHDSIEHNPMGGVMFDILINSNEEYSVGFILYKGSRGDVEVSSTSWSEAIINLLEGERE</sequence>
<reference evidence="2 4" key="2">
    <citation type="submission" date="2019-11" db="EMBL/GenBank/DDBJ databases">
        <title>Streptococcis sp. isolated from the respiratory tract of Marmot.</title>
        <authorList>
            <person name="Zhang G."/>
        </authorList>
    </citation>
    <scope>NUCLEOTIDE SEQUENCE [LARGE SCALE GENOMIC DNA]</scope>
    <source>
        <strain evidence="2">Zg-86</strain>
        <strain evidence="4">zg-86</strain>
    </source>
</reference>
<evidence type="ECO:0000313" key="5">
    <source>
        <dbReference type="Proteomes" id="UP000435423"/>
    </source>
</evidence>
<dbReference type="AlphaFoldDB" id="A0A6I4RGE5"/>
<keyword evidence="1" id="KW-0812">Transmembrane</keyword>
<gene>
    <name evidence="2" type="ORF">GGG87_02900</name>
    <name evidence="3" type="ORF">GGH11_02940</name>
</gene>
<dbReference type="Proteomes" id="UP000435060">
    <property type="component" value="Unassembled WGS sequence"/>
</dbReference>
<dbReference type="InterPro" id="IPR010738">
    <property type="entry name" value="DUF1310"/>
</dbReference>
<dbReference type="EMBL" id="WUBJ01000003">
    <property type="protein sequence ID" value="MWV55937.1"/>
    <property type="molecule type" value="Genomic_DNA"/>
</dbReference>
<protein>
    <submittedName>
        <fullName evidence="3">DUF1310 family protein</fullName>
    </submittedName>
</protein>
<dbReference type="RefSeq" id="WP_154607960.1">
    <property type="nucleotide sequence ID" value="NZ_CP072115.1"/>
</dbReference>
<keyword evidence="4" id="KW-1185">Reference proteome</keyword>
<evidence type="ECO:0000256" key="1">
    <source>
        <dbReference type="SAM" id="Phobius"/>
    </source>
</evidence>
<proteinExistence type="predicted"/>
<name>A0A6I4RGE5_9STRE</name>
<keyword evidence="1" id="KW-1133">Transmembrane helix</keyword>
<dbReference type="EMBL" id="WLCG01000003">
    <property type="protein sequence ID" value="MTB63949.1"/>
    <property type="molecule type" value="Genomic_DNA"/>
</dbReference>
<comment type="caution">
    <text evidence="3">The sequence shown here is derived from an EMBL/GenBank/DDBJ whole genome shotgun (WGS) entry which is preliminary data.</text>
</comment>
<evidence type="ECO:0000313" key="2">
    <source>
        <dbReference type="EMBL" id="MTB63949.1"/>
    </source>
</evidence>
<reference evidence="3 5" key="1">
    <citation type="submission" date="2019-10" db="EMBL/GenBank/DDBJ databases">
        <title>Streptococcis sp, isolated from the respiratory tract of Marmot.</title>
        <authorList>
            <person name="Zhang G."/>
        </authorList>
    </citation>
    <scope>NUCLEOTIDE SEQUENCE [LARGE SCALE GENOMIC DNA]</scope>
    <source>
        <strain evidence="3">Zg-70</strain>
        <strain evidence="5">zg-70</strain>
    </source>
</reference>
<organism evidence="3 5">
    <name type="scientific">Streptococcus zhangguiae</name>
    <dbReference type="NCBI Taxonomy" id="2664091"/>
    <lineage>
        <taxon>Bacteria</taxon>
        <taxon>Bacillati</taxon>
        <taxon>Bacillota</taxon>
        <taxon>Bacilli</taxon>
        <taxon>Lactobacillales</taxon>
        <taxon>Streptococcaceae</taxon>
        <taxon>Streptococcus</taxon>
    </lineage>
</organism>